<evidence type="ECO:0000313" key="1">
    <source>
        <dbReference type="EMBL" id="EEJ42641.1"/>
    </source>
</evidence>
<organism evidence="1 2">
    <name type="scientific">Leuconostoc mesenteroides subsp. cremoris ATCC 19254</name>
    <dbReference type="NCBI Taxonomy" id="586220"/>
    <lineage>
        <taxon>Bacteria</taxon>
        <taxon>Bacillati</taxon>
        <taxon>Bacillota</taxon>
        <taxon>Bacilli</taxon>
        <taxon>Lactobacillales</taxon>
        <taxon>Lactobacillaceae</taxon>
        <taxon>Leuconostoc</taxon>
    </lineage>
</organism>
<comment type="caution">
    <text evidence="1">The sequence shown here is derived from an EMBL/GenBank/DDBJ whole genome shotgun (WGS) entry which is preliminary data.</text>
</comment>
<dbReference type="EMBL" id="ACKV01000035">
    <property type="protein sequence ID" value="EEJ42641.1"/>
    <property type="molecule type" value="Genomic_DNA"/>
</dbReference>
<dbReference type="Proteomes" id="UP000004283">
    <property type="component" value="Unassembled WGS sequence"/>
</dbReference>
<dbReference type="AlphaFoldDB" id="C2KJA4"/>
<name>C2KJA4_LEUMC</name>
<protein>
    <submittedName>
        <fullName evidence="1">Uncharacterized protein</fullName>
    </submittedName>
</protein>
<gene>
    <name evidence="1" type="ORF">HMPREF0555_0720</name>
</gene>
<reference evidence="1 2" key="1">
    <citation type="submission" date="2009-04" db="EMBL/GenBank/DDBJ databases">
        <authorList>
            <person name="Qin X."/>
            <person name="Bachman B."/>
            <person name="Battles P."/>
            <person name="Bell A."/>
            <person name="Bess C."/>
            <person name="Bickham C."/>
            <person name="Chaboub L."/>
            <person name="Chen D."/>
            <person name="Coyle M."/>
            <person name="Deiros D.R."/>
            <person name="Dinh H."/>
            <person name="Forbes L."/>
            <person name="Fowler G."/>
            <person name="Francisco L."/>
            <person name="Fu Q."/>
            <person name="Gubbala S."/>
            <person name="Hale W."/>
            <person name="Han Y."/>
            <person name="Hemphill L."/>
            <person name="Highlander S.K."/>
            <person name="Hirani K."/>
            <person name="Hogues M."/>
            <person name="Jackson L."/>
            <person name="Jakkamsetti A."/>
            <person name="Javaid M."/>
            <person name="Jiang H."/>
            <person name="Korchina V."/>
            <person name="Kovar C."/>
            <person name="Lara F."/>
            <person name="Lee S."/>
            <person name="Mata R."/>
            <person name="Mathew T."/>
            <person name="Moen C."/>
            <person name="Morales K."/>
            <person name="Munidasa M."/>
            <person name="Nazareth L."/>
            <person name="Ngo R."/>
            <person name="Nguyen L."/>
            <person name="Okwuonu G."/>
            <person name="Ongeri F."/>
            <person name="Patil S."/>
            <person name="Petrosino J."/>
            <person name="Pham C."/>
            <person name="Pham P."/>
            <person name="Pu L.-L."/>
            <person name="Puazo M."/>
            <person name="Raj R."/>
            <person name="Reid J."/>
            <person name="Rouhana J."/>
            <person name="Saada N."/>
            <person name="Shang Y."/>
            <person name="Simmons D."/>
            <person name="Thornton R."/>
            <person name="Warren J."/>
            <person name="Weissenberger G."/>
            <person name="Zhang J."/>
            <person name="Zhang L."/>
            <person name="Zhou C."/>
            <person name="Zhu D."/>
            <person name="Muzny D."/>
            <person name="Worley K."/>
            <person name="Gibbs R."/>
        </authorList>
    </citation>
    <scope>NUCLEOTIDE SEQUENCE [LARGE SCALE GENOMIC DNA]</scope>
    <source>
        <strain evidence="1 2">ATCC 19254</strain>
    </source>
</reference>
<proteinExistence type="predicted"/>
<accession>C2KJA4</accession>
<dbReference type="HOGENOM" id="CLU_1784506_0_0_9"/>
<evidence type="ECO:0000313" key="2">
    <source>
        <dbReference type="Proteomes" id="UP000004283"/>
    </source>
</evidence>
<dbReference type="RefSeq" id="WP_002814889.1">
    <property type="nucleotide sequence ID" value="NZ_GG693383.1"/>
</dbReference>
<sequence length="145" mass="16904">MNKFYNVIAEMKADEKYISALKRRAKTKNPKRALAKTKEYHEKIGMDLFEFMDKMGIIGDIILGSDCNFGAWKWNGIPFENDMNLLIFNDISENDIERVESIYNAWHDKTVPYNCGSIVSEWHEVATCLGIDHKFNFVENQEKKT</sequence>